<accession>H6RLM7</accession>
<sequence>MVLSVEPDRLTVLLDQEGCQTLATEAVAAQGLREPVVDPE</sequence>
<dbReference type="HOGENOM" id="CLU_3285753_0_0_11"/>
<gene>
    <name evidence="1" type="ordered locus">BLASA_2882</name>
</gene>
<protein>
    <submittedName>
        <fullName evidence="1">Uncharacterized protein</fullName>
    </submittedName>
</protein>
<evidence type="ECO:0000313" key="1">
    <source>
        <dbReference type="EMBL" id="CCG03753.1"/>
    </source>
</evidence>
<dbReference type="Proteomes" id="UP000007517">
    <property type="component" value="Chromosome"/>
</dbReference>
<reference evidence="1 2" key="1">
    <citation type="journal article" date="2012" name="J. Bacteriol.">
        <title>Genome Sequence of Blastococcus saxobsidens DD2, a Stone-Inhabiting Bacterium.</title>
        <authorList>
            <person name="Chouaia B."/>
            <person name="Crotti E."/>
            <person name="Brusetti L."/>
            <person name="Daffonchio D."/>
            <person name="Essoussi I."/>
            <person name="Nouioui I."/>
            <person name="Sbissi I."/>
            <person name="Ghodhbane-Gtari F."/>
            <person name="Gtari M."/>
            <person name="Vacherie B."/>
            <person name="Barbe V."/>
            <person name="Medigue C."/>
            <person name="Gury J."/>
            <person name="Pujic P."/>
            <person name="Normand P."/>
        </authorList>
    </citation>
    <scope>NUCLEOTIDE SEQUENCE [LARGE SCALE GENOMIC DNA]</scope>
    <source>
        <strain evidence="1 2">DD2</strain>
    </source>
</reference>
<dbReference type="STRING" id="1146883.BLASA_2882"/>
<name>H6RLM7_BLASD</name>
<dbReference type="RefSeq" id="WP_014376636.1">
    <property type="nucleotide sequence ID" value="NC_016943.1"/>
</dbReference>
<organism evidence="1 2">
    <name type="scientific">Blastococcus saxobsidens (strain DD2)</name>
    <dbReference type="NCBI Taxonomy" id="1146883"/>
    <lineage>
        <taxon>Bacteria</taxon>
        <taxon>Bacillati</taxon>
        <taxon>Actinomycetota</taxon>
        <taxon>Actinomycetes</taxon>
        <taxon>Geodermatophilales</taxon>
        <taxon>Geodermatophilaceae</taxon>
        <taxon>Blastococcus</taxon>
    </lineage>
</organism>
<keyword evidence="2" id="KW-1185">Reference proteome</keyword>
<reference evidence="2" key="2">
    <citation type="submission" date="2012-02" db="EMBL/GenBank/DDBJ databases">
        <title>Complete genome sequence of Blastococcus saxobsidens strain DD2.</title>
        <authorList>
            <person name="Genoscope."/>
        </authorList>
    </citation>
    <scope>NUCLEOTIDE SEQUENCE [LARGE SCALE GENOMIC DNA]</scope>
    <source>
        <strain evidence="2">DD2</strain>
    </source>
</reference>
<dbReference type="EMBL" id="FO117623">
    <property type="protein sequence ID" value="CCG03753.1"/>
    <property type="molecule type" value="Genomic_DNA"/>
</dbReference>
<dbReference type="KEGG" id="bsd:BLASA_2882"/>
<proteinExistence type="predicted"/>
<dbReference type="AlphaFoldDB" id="H6RLM7"/>
<evidence type="ECO:0000313" key="2">
    <source>
        <dbReference type="Proteomes" id="UP000007517"/>
    </source>
</evidence>